<proteinExistence type="predicted"/>
<name>A0A524RM26_9CHRO</name>
<comment type="caution">
    <text evidence="1">The sequence shown here is derived from an EMBL/GenBank/DDBJ whole genome shotgun (WGS) entry which is preliminary data.</text>
</comment>
<dbReference type="EMBL" id="SRMO01000080">
    <property type="protein sequence ID" value="TGG91236.1"/>
    <property type="molecule type" value="Genomic_DNA"/>
</dbReference>
<protein>
    <submittedName>
        <fullName evidence="1">Uncharacterized protein</fullName>
    </submittedName>
</protein>
<dbReference type="AlphaFoldDB" id="A0A524RM26"/>
<accession>A0A524RM26</accession>
<reference evidence="1 2" key="1">
    <citation type="journal article" date="2019" name="mSystems">
        <title>Life at home and on the roam: Genomic adaptions reflect the dual lifestyle of an intracellular, facultative symbiont.</title>
        <authorList>
            <person name="Burgsdorf I."/>
        </authorList>
    </citation>
    <scope>NUCLEOTIDE SEQUENCE [LARGE SCALE GENOMIC DNA]</scope>
    <source>
        <strain evidence="1">277cV</strain>
    </source>
</reference>
<evidence type="ECO:0000313" key="1">
    <source>
        <dbReference type="EMBL" id="TGG91236.1"/>
    </source>
</evidence>
<organism evidence="1 2">
    <name type="scientific">Aphanocapsa feldmannii 277cV</name>
    <dbReference type="NCBI Taxonomy" id="2507553"/>
    <lineage>
        <taxon>Bacteria</taxon>
        <taxon>Bacillati</taxon>
        <taxon>Cyanobacteriota</taxon>
        <taxon>Cyanophyceae</taxon>
        <taxon>Oscillatoriophycideae</taxon>
        <taxon>Chroococcales</taxon>
        <taxon>Microcystaceae</taxon>
        <taxon>Aphanocapsa</taxon>
    </lineage>
</organism>
<sequence>MPFRLEDVLAFGEDPRFHLRVNRLDAHDLFVIEIKLSLEIEKMPGPGKAVQFGGSRKAHTFAVVQLAHLVMGEGGEFGALGMGVRGRGVGVLR</sequence>
<evidence type="ECO:0000313" key="2">
    <source>
        <dbReference type="Proteomes" id="UP000317990"/>
    </source>
</evidence>
<dbReference type="Proteomes" id="UP000317990">
    <property type="component" value="Unassembled WGS sequence"/>
</dbReference>
<gene>
    <name evidence="1" type="ORF">ERJ67_08285</name>
</gene>